<dbReference type="AlphaFoldDB" id="A0A0M4QPN5"/>
<dbReference type="Proteomes" id="UP000062833">
    <property type="component" value="Chromosome"/>
</dbReference>
<proteinExistence type="predicted"/>
<dbReference type="KEGG" id="aaq:AOC05_07175"/>
<keyword evidence="1" id="KW-0812">Transmembrane</keyword>
<keyword evidence="1" id="KW-1133">Transmembrane helix</keyword>
<sequence>MTLTTSRPTPLLISYAVAVDALLVVAFAASGRSSHAESLSIAGVFSTAWPFLAALAIGWLVTRNWLQPVRLWPNGVCIWLITLSGGMALRILSGGTAAFAFVVVATLVLALFLLGHRAIAASVLRRTSKR</sequence>
<dbReference type="Pfam" id="PF11255">
    <property type="entry name" value="DUF3054"/>
    <property type="match status" value="1"/>
</dbReference>
<reference evidence="3" key="1">
    <citation type="submission" date="2015-09" db="EMBL/GenBank/DDBJ databases">
        <title>Complete genome of Arthrobacter alpinus strain R3.8.</title>
        <authorList>
            <person name="See-Too W.S."/>
            <person name="Chan K.G."/>
        </authorList>
    </citation>
    <scope>NUCLEOTIDE SEQUENCE [LARGE SCALE GENOMIC DNA]</scope>
    <source>
        <strain evidence="3">R3.8</strain>
    </source>
</reference>
<gene>
    <name evidence="2" type="ORF">AOC05_07175</name>
</gene>
<dbReference type="EMBL" id="CP012677">
    <property type="protein sequence ID" value="ALE92166.1"/>
    <property type="molecule type" value="Genomic_DNA"/>
</dbReference>
<organism evidence="2 3">
    <name type="scientific">Arthrobacter alpinus</name>
    <dbReference type="NCBI Taxonomy" id="656366"/>
    <lineage>
        <taxon>Bacteria</taxon>
        <taxon>Bacillati</taxon>
        <taxon>Actinomycetota</taxon>
        <taxon>Actinomycetes</taxon>
        <taxon>Micrococcales</taxon>
        <taxon>Micrococcaceae</taxon>
        <taxon>Arthrobacter</taxon>
    </lineage>
</organism>
<dbReference type="PATRIC" id="fig|656366.3.peg.1538"/>
<feature type="transmembrane region" description="Helical" evidence="1">
    <location>
        <begin position="98"/>
        <end position="120"/>
    </location>
</feature>
<keyword evidence="3" id="KW-1185">Reference proteome</keyword>
<feature type="transmembrane region" description="Helical" evidence="1">
    <location>
        <begin position="41"/>
        <end position="62"/>
    </location>
</feature>
<feature type="transmembrane region" description="Helical" evidence="1">
    <location>
        <begin position="12"/>
        <end position="29"/>
    </location>
</feature>
<evidence type="ECO:0000313" key="3">
    <source>
        <dbReference type="Proteomes" id="UP000062833"/>
    </source>
</evidence>
<dbReference type="RefSeq" id="WP_231687193.1">
    <property type="nucleotide sequence ID" value="NZ_CP012677.1"/>
</dbReference>
<protein>
    <recommendedName>
        <fullName evidence="4">DUF3054 domain-containing protein</fullName>
    </recommendedName>
</protein>
<evidence type="ECO:0008006" key="4">
    <source>
        <dbReference type="Google" id="ProtNLM"/>
    </source>
</evidence>
<accession>A0A0M4QPN5</accession>
<dbReference type="InterPro" id="IPR021414">
    <property type="entry name" value="DUF3054"/>
</dbReference>
<keyword evidence="1" id="KW-0472">Membrane</keyword>
<name>A0A0M4QPN5_9MICC</name>
<feature type="transmembrane region" description="Helical" evidence="1">
    <location>
        <begin position="71"/>
        <end position="92"/>
    </location>
</feature>
<evidence type="ECO:0000256" key="1">
    <source>
        <dbReference type="SAM" id="Phobius"/>
    </source>
</evidence>
<evidence type="ECO:0000313" key="2">
    <source>
        <dbReference type="EMBL" id="ALE92166.1"/>
    </source>
</evidence>